<dbReference type="PROSITE" id="PS50110">
    <property type="entry name" value="RESPONSE_REGULATORY"/>
    <property type="match status" value="1"/>
</dbReference>
<evidence type="ECO:0000256" key="2">
    <source>
        <dbReference type="ARBA" id="ARBA00023012"/>
    </source>
</evidence>
<accession>A0ABX5DJH2</accession>
<feature type="DNA-binding region" description="OmpR/PhoB-type" evidence="7">
    <location>
        <begin position="129"/>
        <end position="226"/>
    </location>
</feature>
<dbReference type="InterPro" id="IPR001867">
    <property type="entry name" value="OmpR/PhoB-type_DNA-bd"/>
</dbReference>
<dbReference type="Gene3D" id="1.10.10.10">
    <property type="entry name" value="Winged helix-like DNA-binding domain superfamily/Winged helix DNA-binding domain"/>
    <property type="match status" value="1"/>
</dbReference>
<evidence type="ECO:0000259" key="9">
    <source>
        <dbReference type="PROSITE" id="PS51755"/>
    </source>
</evidence>
<evidence type="ECO:0000313" key="10">
    <source>
        <dbReference type="EMBL" id="PRQ68942.1"/>
    </source>
</evidence>
<organism evidence="10 11">
    <name type="scientific">Vibrio mediterranei</name>
    <dbReference type="NCBI Taxonomy" id="689"/>
    <lineage>
        <taxon>Bacteria</taxon>
        <taxon>Pseudomonadati</taxon>
        <taxon>Pseudomonadota</taxon>
        <taxon>Gammaproteobacteria</taxon>
        <taxon>Vibrionales</taxon>
        <taxon>Vibrionaceae</taxon>
        <taxon>Vibrio</taxon>
    </lineage>
</organism>
<protein>
    <submittedName>
        <fullName evidence="10">DNA-binding response regulator</fullName>
    </submittedName>
</protein>
<evidence type="ECO:0000256" key="7">
    <source>
        <dbReference type="PROSITE-ProRule" id="PRU01091"/>
    </source>
</evidence>
<feature type="domain" description="OmpR/PhoB-type" evidence="9">
    <location>
        <begin position="129"/>
        <end position="226"/>
    </location>
</feature>
<dbReference type="PROSITE" id="PS51755">
    <property type="entry name" value="OMPR_PHOB"/>
    <property type="match status" value="1"/>
</dbReference>
<evidence type="ECO:0000256" key="5">
    <source>
        <dbReference type="ARBA" id="ARBA00023163"/>
    </source>
</evidence>
<dbReference type="InterPro" id="IPR036388">
    <property type="entry name" value="WH-like_DNA-bd_sf"/>
</dbReference>
<keyword evidence="11" id="KW-1185">Reference proteome</keyword>
<keyword evidence="4 7" id="KW-0238">DNA-binding</keyword>
<dbReference type="InterPro" id="IPR016032">
    <property type="entry name" value="Sig_transdc_resp-reg_C-effctor"/>
</dbReference>
<dbReference type="InterPro" id="IPR001789">
    <property type="entry name" value="Sig_transdc_resp-reg_receiver"/>
</dbReference>
<dbReference type="RefSeq" id="WP_062459250.1">
    <property type="nucleotide sequence ID" value="NZ_FLLQ01000001.1"/>
</dbReference>
<proteinExistence type="predicted"/>
<dbReference type="SMART" id="SM00448">
    <property type="entry name" value="REC"/>
    <property type="match status" value="1"/>
</dbReference>
<dbReference type="GO" id="GO:0003677">
    <property type="term" value="F:DNA binding"/>
    <property type="evidence" value="ECO:0007669"/>
    <property type="project" value="UniProtKB-KW"/>
</dbReference>
<dbReference type="InterPro" id="IPR011006">
    <property type="entry name" value="CheY-like_superfamily"/>
</dbReference>
<gene>
    <name evidence="10" type="ORF">COR51_05940</name>
</gene>
<dbReference type="SUPFAM" id="SSF46894">
    <property type="entry name" value="C-terminal effector domain of the bipartite response regulators"/>
    <property type="match status" value="1"/>
</dbReference>
<feature type="modified residue" description="4-aspartylphosphate" evidence="6">
    <location>
        <position position="57"/>
    </location>
</feature>
<keyword evidence="2" id="KW-0902">Two-component regulatory system</keyword>
<name>A0ABX5DJH2_9VIBR</name>
<feature type="domain" description="Response regulatory" evidence="8">
    <location>
        <begin position="8"/>
        <end position="122"/>
    </location>
</feature>
<dbReference type="CDD" id="cd00383">
    <property type="entry name" value="trans_reg_C"/>
    <property type="match status" value="1"/>
</dbReference>
<dbReference type="Pfam" id="PF00486">
    <property type="entry name" value="Trans_reg_C"/>
    <property type="match status" value="1"/>
</dbReference>
<dbReference type="Gene3D" id="3.40.50.2300">
    <property type="match status" value="1"/>
</dbReference>
<keyword evidence="5" id="KW-0804">Transcription</keyword>
<sequence length="230" mass="26266">MNSDLSIHVLLIEDDRDLAASVADYLEYENIKCDHAYDGQSGYNLASENYYDVILLDLMLPKVNGFTVCQNLRKAGIDTPILMLTAKDTIEDKEAGFNSGTDDYLVKPFMMKELALRIKSLSRRRSGQITKLVAGDLTYDLKQKRVTRSNQPIELTRLNLRLLELLMRKSPQLVSREEIEQTLWPNEIPETNNLKVQLYQLRQKVDKNHNIKLIETVVGQGVRIQVASNA</sequence>
<keyword evidence="3" id="KW-0805">Transcription regulation</keyword>
<evidence type="ECO:0000256" key="4">
    <source>
        <dbReference type="ARBA" id="ARBA00023125"/>
    </source>
</evidence>
<evidence type="ECO:0000256" key="6">
    <source>
        <dbReference type="PROSITE-ProRule" id="PRU00169"/>
    </source>
</evidence>
<evidence type="ECO:0000313" key="11">
    <source>
        <dbReference type="Proteomes" id="UP000238163"/>
    </source>
</evidence>
<evidence type="ECO:0000256" key="3">
    <source>
        <dbReference type="ARBA" id="ARBA00023015"/>
    </source>
</evidence>
<reference evidence="10 11" key="1">
    <citation type="submission" date="2017-09" db="EMBL/GenBank/DDBJ databases">
        <authorList>
            <person name="Girard L."/>
            <person name="Lami R."/>
            <person name="Suzuki M."/>
            <person name="Baudart J."/>
        </authorList>
    </citation>
    <scope>NUCLEOTIDE SEQUENCE [LARGE SCALE GENOMIC DNA]</scope>
    <source>
        <strain evidence="10 11">17LN0615E</strain>
    </source>
</reference>
<dbReference type="SUPFAM" id="SSF52172">
    <property type="entry name" value="CheY-like"/>
    <property type="match status" value="1"/>
</dbReference>
<evidence type="ECO:0000259" key="8">
    <source>
        <dbReference type="PROSITE" id="PS50110"/>
    </source>
</evidence>
<keyword evidence="1 6" id="KW-0597">Phosphoprotein</keyword>
<comment type="caution">
    <text evidence="10">The sequence shown here is derived from an EMBL/GenBank/DDBJ whole genome shotgun (WGS) entry which is preliminary data.</text>
</comment>
<dbReference type="SMART" id="SM00862">
    <property type="entry name" value="Trans_reg_C"/>
    <property type="match status" value="1"/>
</dbReference>
<dbReference type="InterPro" id="IPR039420">
    <property type="entry name" value="WalR-like"/>
</dbReference>
<dbReference type="PANTHER" id="PTHR48111:SF22">
    <property type="entry name" value="REGULATOR OF RPOS"/>
    <property type="match status" value="1"/>
</dbReference>
<dbReference type="Proteomes" id="UP000238163">
    <property type="component" value="Unassembled WGS sequence"/>
</dbReference>
<evidence type="ECO:0000256" key="1">
    <source>
        <dbReference type="ARBA" id="ARBA00022553"/>
    </source>
</evidence>
<dbReference type="Pfam" id="PF00072">
    <property type="entry name" value="Response_reg"/>
    <property type="match status" value="1"/>
</dbReference>
<dbReference type="PANTHER" id="PTHR48111">
    <property type="entry name" value="REGULATOR OF RPOS"/>
    <property type="match status" value="1"/>
</dbReference>
<reference evidence="10 11" key="2">
    <citation type="submission" date="2018-03" db="EMBL/GenBank/DDBJ databases">
        <title>Genetic Diversity and Phenotypic Plasticity of AHL Mediated Quorum Sensing in Environmental Strains of Vibrio mediterranei.</title>
        <authorList>
            <person name="Lantoine F."/>
            <person name="Vouve F."/>
        </authorList>
    </citation>
    <scope>NUCLEOTIDE SEQUENCE [LARGE SCALE GENOMIC DNA]</scope>
    <source>
        <strain evidence="10 11">17LN0615E</strain>
    </source>
</reference>
<dbReference type="EMBL" id="NWTN01000002">
    <property type="protein sequence ID" value="PRQ68942.1"/>
    <property type="molecule type" value="Genomic_DNA"/>
</dbReference>